<dbReference type="SUPFAM" id="SSF53850">
    <property type="entry name" value="Periplasmic binding protein-like II"/>
    <property type="match status" value="1"/>
</dbReference>
<feature type="domain" description="HTH lysR-type" evidence="5">
    <location>
        <begin position="1"/>
        <end position="58"/>
    </location>
</feature>
<dbReference type="GO" id="GO:0032993">
    <property type="term" value="C:protein-DNA complex"/>
    <property type="evidence" value="ECO:0007669"/>
    <property type="project" value="TreeGrafter"/>
</dbReference>
<dbReference type="InterPro" id="IPR036390">
    <property type="entry name" value="WH_DNA-bd_sf"/>
</dbReference>
<evidence type="ECO:0000256" key="1">
    <source>
        <dbReference type="ARBA" id="ARBA00009437"/>
    </source>
</evidence>
<keyword evidence="4" id="KW-0804">Transcription</keyword>
<gene>
    <name evidence="6" type="ORF">SAMN06295933_2048</name>
</gene>
<dbReference type="PANTHER" id="PTHR30346">
    <property type="entry name" value="TRANSCRIPTIONAL DUAL REGULATOR HCAR-RELATED"/>
    <property type="match status" value="1"/>
</dbReference>
<dbReference type="SUPFAM" id="SSF46785">
    <property type="entry name" value="Winged helix' DNA-binding domain"/>
    <property type="match status" value="1"/>
</dbReference>
<name>A0A1X7DLX1_9BACT</name>
<dbReference type="PRINTS" id="PR00039">
    <property type="entry name" value="HTHLYSR"/>
</dbReference>
<dbReference type="OrthoDB" id="5317428at2"/>
<dbReference type="RefSeq" id="WP_085101816.1">
    <property type="nucleotide sequence ID" value="NZ_FWZU01000003.1"/>
</dbReference>
<dbReference type="Gene3D" id="1.10.10.10">
    <property type="entry name" value="Winged helix-like DNA-binding domain superfamily/Winged helix DNA-binding domain"/>
    <property type="match status" value="1"/>
</dbReference>
<dbReference type="GO" id="GO:0003700">
    <property type="term" value="F:DNA-binding transcription factor activity"/>
    <property type="evidence" value="ECO:0007669"/>
    <property type="project" value="InterPro"/>
</dbReference>
<evidence type="ECO:0000313" key="6">
    <source>
        <dbReference type="EMBL" id="SMF17845.1"/>
    </source>
</evidence>
<dbReference type="Proteomes" id="UP000192906">
    <property type="component" value="Unassembled WGS sequence"/>
</dbReference>
<keyword evidence="3 6" id="KW-0238">DNA-binding</keyword>
<reference evidence="7" key="1">
    <citation type="submission" date="2017-04" db="EMBL/GenBank/DDBJ databases">
        <authorList>
            <person name="Varghese N."/>
            <person name="Submissions S."/>
        </authorList>
    </citation>
    <scope>NUCLEOTIDE SEQUENCE [LARGE SCALE GENOMIC DNA]</scope>
    <source>
        <strain evidence="7">K3S</strain>
    </source>
</reference>
<comment type="similarity">
    <text evidence="1">Belongs to the LysR transcriptional regulatory family.</text>
</comment>
<dbReference type="FunFam" id="1.10.10.10:FF:000001">
    <property type="entry name" value="LysR family transcriptional regulator"/>
    <property type="match status" value="1"/>
</dbReference>
<keyword evidence="7" id="KW-1185">Reference proteome</keyword>
<dbReference type="AlphaFoldDB" id="A0A1X7DLX1"/>
<evidence type="ECO:0000256" key="2">
    <source>
        <dbReference type="ARBA" id="ARBA00023015"/>
    </source>
</evidence>
<dbReference type="InterPro" id="IPR036388">
    <property type="entry name" value="WH-like_DNA-bd_sf"/>
</dbReference>
<dbReference type="CDD" id="cd08414">
    <property type="entry name" value="PBP2_LTTR_aromatics_like"/>
    <property type="match status" value="1"/>
</dbReference>
<evidence type="ECO:0000256" key="4">
    <source>
        <dbReference type="ARBA" id="ARBA00023163"/>
    </source>
</evidence>
<dbReference type="PROSITE" id="PS50931">
    <property type="entry name" value="HTH_LYSR"/>
    <property type="match status" value="1"/>
</dbReference>
<dbReference type="GO" id="GO:0003677">
    <property type="term" value="F:DNA binding"/>
    <property type="evidence" value="ECO:0007669"/>
    <property type="project" value="UniProtKB-KW"/>
</dbReference>
<dbReference type="InterPro" id="IPR000847">
    <property type="entry name" value="LysR_HTH_N"/>
</dbReference>
<dbReference type="STRING" id="1519643.SAMN06295933_2048"/>
<evidence type="ECO:0000259" key="5">
    <source>
        <dbReference type="PROSITE" id="PS50931"/>
    </source>
</evidence>
<dbReference type="Pfam" id="PF00126">
    <property type="entry name" value="HTH_1"/>
    <property type="match status" value="1"/>
</dbReference>
<organism evidence="6 7">
    <name type="scientific">Desulfovibrio gilichinskyi</name>
    <dbReference type="NCBI Taxonomy" id="1519643"/>
    <lineage>
        <taxon>Bacteria</taxon>
        <taxon>Pseudomonadati</taxon>
        <taxon>Thermodesulfobacteriota</taxon>
        <taxon>Desulfovibrionia</taxon>
        <taxon>Desulfovibrionales</taxon>
        <taxon>Desulfovibrionaceae</taxon>
        <taxon>Desulfovibrio</taxon>
    </lineage>
</organism>
<dbReference type="EMBL" id="FWZU01000003">
    <property type="protein sequence ID" value="SMF17845.1"/>
    <property type="molecule type" value="Genomic_DNA"/>
</dbReference>
<evidence type="ECO:0000256" key="3">
    <source>
        <dbReference type="ARBA" id="ARBA00023125"/>
    </source>
</evidence>
<dbReference type="Gene3D" id="3.40.190.10">
    <property type="entry name" value="Periplasmic binding protein-like II"/>
    <property type="match status" value="2"/>
</dbReference>
<keyword evidence="2" id="KW-0805">Transcription regulation</keyword>
<dbReference type="PANTHER" id="PTHR30346:SF28">
    <property type="entry name" value="HTH-TYPE TRANSCRIPTIONAL REGULATOR CYNR"/>
    <property type="match status" value="1"/>
</dbReference>
<evidence type="ECO:0000313" key="7">
    <source>
        <dbReference type="Proteomes" id="UP000192906"/>
    </source>
</evidence>
<dbReference type="Pfam" id="PF03466">
    <property type="entry name" value="LysR_substrate"/>
    <property type="match status" value="1"/>
</dbReference>
<sequence>MRMRQLRYFEAVAEELHFGKAAERLHIQQPPLSRQIQSLEEELGTQLFKRTNRKVELTDAGKYFLDEAKEMLRNDSRARTTLQAMGDGTAGKLHVSFVYLTLSSAFPDIVGDFMKKFPQVEMVLHDETSLQQITNVIEGNRHVGFITLNITEIQNLSHIVVQRASSCAAIPASHDLANKKILTLQDLATIPYICSREAYCQLRVKEVQKQFKKAGLELKLGMKYQRKHTGTIFVAAGMGWTFVDCGSEHIMPKGVVLKPIEAESDPMEVAMIWSPDRVTPLIENFLDFYKEHIQI</sequence>
<protein>
    <submittedName>
        <fullName evidence="6">DNA-binding transcriptional regulator, LysR family</fullName>
    </submittedName>
</protein>
<proteinExistence type="inferred from homology"/>
<accession>A0A1X7DLX1</accession>
<dbReference type="InterPro" id="IPR005119">
    <property type="entry name" value="LysR_subst-bd"/>
</dbReference>